<proteinExistence type="predicted"/>
<dbReference type="AlphaFoldDB" id="S8C0P7"/>
<dbReference type="OrthoDB" id="529273at2759"/>
<evidence type="ECO:0000256" key="4">
    <source>
        <dbReference type="ARBA" id="ARBA00023180"/>
    </source>
</evidence>
<dbReference type="Pfam" id="PF04577">
    <property type="entry name" value="Glyco_transf_61"/>
    <property type="match status" value="1"/>
</dbReference>
<name>S8C0P7_9LAMI</name>
<feature type="domain" description="Glycosyltransferase 61 catalytic" evidence="5">
    <location>
        <begin position="194"/>
        <end position="289"/>
    </location>
</feature>
<gene>
    <name evidence="6" type="ORF">M569_14580</name>
</gene>
<comment type="caution">
    <text evidence="6">The sequence shown here is derived from an EMBL/GenBank/DDBJ whole genome shotgun (WGS) entry which is preliminary data.</text>
</comment>
<dbReference type="PANTHER" id="PTHR20961">
    <property type="entry name" value="GLYCOSYLTRANSFERASE"/>
    <property type="match status" value="1"/>
</dbReference>
<feature type="non-terminal residue" evidence="6">
    <location>
        <position position="320"/>
    </location>
</feature>
<evidence type="ECO:0000313" key="7">
    <source>
        <dbReference type="Proteomes" id="UP000015453"/>
    </source>
</evidence>
<dbReference type="InterPro" id="IPR007657">
    <property type="entry name" value="Glycosyltransferase_61"/>
</dbReference>
<reference evidence="6 7" key="1">
    <citation type="journal article" date="2013" name="BMC Genomics">
        <title>The miniature genome of a carnivorous plant Genlisea aurea contains a low number of genes and short non-coding sequences.</title>
        <authorList>
            <person name="Leushkin E.V."/>
            <person name="Sutormin R.A."/>
            <person name="Nabieva E.R."/>
            <person name="Penin A.A."/>
            <person name="Kondrashov A.S."/>
            <person name="Logacheva M.D."/>
        </authorList>
    </citation>
    <scope>NUCLEOTIDE SEQUENCE [LARGE SCALE GENOMIC DNA]</scope>
</reference>
<evidence type="ECO:0000256" key="2">
    <source>
        <dbReference type="ARBA" id="ARBA00022676"/>
    </source>
</evidence>
<sequence length="320" mass="36735">YSESKNEKNPILNDYTNSRSQIYEIIGDIRIHGKPPTVWVASDREESMHSWTAKPYARLSDGTAMSAVSEVNVTMNYADTLPKCTRYFNVPAIVFSVGGYSSHIYHDIADVIIPLYFTSREFNGSVIFQLLDAKAWWISKYKLILKRLSNFDTVDLANENGVRCFSRVIIGLDVDHNELRAGPKHFTNHTMTDFTSFIRNTYSLHRHKVEKQRGPHRLLIVSRRKSRRLLNQEEMAETCKRIGFEVETSEIEGNFNSIARYINSFDVIVGVHGAALTNMIFLPENALVIQIIPYGLKDLAVLYYGVPEIDMNLRYLEQEI</sequence>
<protein>
    <recommendedName>
        <fullName evidence="5">Glycosyltransferase 61 catalytic domain-containing protein</fullName>
    </recommendedName>
</protein>
<dbReference type="InterPro" id="IPR049625">
    <property type="entry name" value="Glyco_transf_61_cat"/>
</dbReference>
<dbReference type="GO" id="GO:0000139">
    <property type="term" value="C:Golgi membrane"/>
    <property type="evidence" value="ECO:0007669"/>
    <property type="project" value="UniProtKB-SubCell"/>
</dbReference>
<accession>S8C0P7</accession>
<feature type="non-terminal residue" evidence="6">
    <location>
        <position position="1"/>
    </location>
</feature>
<keyword evidence="7" id="KW-1185">Reference proteome</keyword>
<evidence type="ECO:0000256" key="1">
    <source>
        <dbReference type="ARBA" id="ARBA00004323"/>
    </source>
</evidence>
<evidence type="ECO:0000313" key="6">
    <source>
        <dbReference type="EMBL" id="EPS60224.1"/>
    </source>
</evidence>
<evidence type="ECO:0000259" key="5">
    <source>
        <dbReference type="Pfam" id="PF04577"/>
    </source>
</evidence>
<dbReference type="PANTHER" id="PTHR20961:SF5">
    <property type="entry name" value="GLYCOSYLTRANSFERASE-RELATED"/>
    <property type="match status" value="1"/>
</dbReference>
<keyword evidence="2" id="KW-0328">Glycosyltransferase</keyword>
<comment type="subcellular location">
    <subcellularLocation>
        <location evidence="1">Golgi apparatus membrane</location>
        <topology evidence="1">Single-pass type II membrane protein</topology>
    </subcellularLocation>
</comment>
<dbReference type="GO" id="GO:0016763">
    <property type="term" value="F:pentosyltransferase activity"/>
    <property type="evidence" value="ECO:0007669"/>
    <property type="project" value="UniProtKB-ARBA"/>
</dbReference>
<keyword evidence="4" id="KW-0325">Glycoprotein</keyword>
<dbReference type="Proteomes" id="UP000015453">
    <property type="component" value="Unassembled WGS sequence"/>
</dbReference>
<organism evidence="6 7">
    <name type="scientific">Genlisea aurea</name>
    <dbReference type="NCBI Taxonomy" id="192259"/>
    <lineage>
        <taxon>Eukaryota</taxon>
        <taxon>Viridiplantae</taxon>
        <taxon>Streptophyta</taxon>
        <taxon>Embryophyta</taxon>
        <taxon>Tracheophyta</taxon>
        <taxon>Spermatophyta</taxon>
        <taxon>Magnoliopsida</taxon>
        <taxon>eudicotyledons</taxon>
        <taxon>Gunneridae</taxon>
        <taxon>Pentapetalae</taxon>
        <taxon>asterids</taxon>
        <taxon>lamiids</taxon>
        <taxon>Lamiales</taxon>
        <taxon>Lentibulariaceae</taxon>
        <taxon>Genlisea</taxon>
    </lineage>
</organism>
<keyword evidence="3" id="KW-0808">Transferase</keyword>
<dbReference type="EMBL" id="AUSU01007726">
    <property type="protein sequence ID" value="EPS60224.1"/>
    <property type="molecule type" value="Genomic_DNA"/>
</dbReference>
<evidence type="ECO:0000256" key="3">
    <source>
        <dbReference type="ARBA" id="ARBA00022679"/>
    </source>
</evidence>